<dbReference type="PANTHER" id="PTHR30521">
    <property type="entry name" value="DEFERROCHELATASE/PEROXIDASE"/>
    <property type="match status" value="1"/>
</dbReference>
<gene>
    <name evidence="6" type="ORF">MA20_29530</name>
</gene>
<dbReference type="PANTHER" id="PTHR30521:SF5">
    <property type="entry name" value="BLR4509 PROTEIN"/>
    <property type="match status" value="1"/>
</dbReference>
<keyword evidence="4" id="KW-0560">Oxidoreductase</keyword>
<accession>A0A0A3XNN5</accession>
<evidence type="ECO:0000313" key="6">
    <source>
        <dbReference type="EMBL" id="KGT75987.1"/>
    </source>
</evidence>
<dbReference type="InterPro" id="IPR006314">
    <property type="entry name" value="Dyp_peroxidase"/>
</dbReference>
<keyword evidence="3" id="KW-0479">Metal-binding</keyword>
<dbReference type="STRING" id="375.BKD09_RS27310"/>
<dbReference type="GO" id="GO:0004601">
    <property type="term" value="F:peroxidase activity"/>
    <property type="evidence" value="ECO:0007669"/>
    <property type="project" value="UniProtKB-KW"/>
</dbReference>
<sequence>MVDLSNLQAIVARSSAKPLLAVLLFKFGDAGGARSFLRQWIPRTAVGAGPDADGPAFHFMFSWNGVATLLSGRADLDVAQGRREFEAAFVDPTQAPDGGIATQLGFLDASAPAGWWDGKFKSSDIDLAIHIGFDTLEQKADCLAQVRQSATGLGVRELSLDSWDDGALSGSRPADGRLHFGYRDGITAPNVDWQDVPAARASDAVDCREIVAGYPNSDFPTSPFKPGPWQEFARDGSFVGLSWLYQDVAAFNKFLKANAPLAAPHVGPELAEEWIAAKMMGRWRHGSPLSRFPDAPPSPPQLNDAFGYGDDPNGVKCPLGAHIRIVNCRDQPLKFANQIRFPKGPPRVIRRGFSYGPHLEGTEDDGKDRGIVGLFYFARINEQFYTILRWMHQTDFADVYMRLPNGANAQDALTGNRADPKAETRFQVPLAGDASVTFQMKQFIRYKGVAVLFAPSVKALNTMIAAQG</sequence>
<keyword evidence="5" id="KW-0408">Iron</keyword>
<dbReference type="GO" id="GO:0005829">
    <property type="term" value="C:cytosol"/>
    <property type="evidence" value="ECO:0007669"/>
    <property type="project" value="TreeGrafter"/>
</dbReference>
<dbReference type="RefSeq" id="WP_028158890.1">
    <property type="nucleotide sequence ID" value="NZ_JANUDC010000001.1"/>
</dbReference>
<organism evidence="6 7">
    <name type="scientific">Bradyrhizobium japonicum</name>
    <dbReference type="NCBI Taxonomy" id="375"/>
    <lineage>
        <taxon>Bacteria</taxon>
        <taxon>Pseudomonadati</taxon>
        <taxon>Pseudomonadota</taxon>
        <taxon>Alphaproteobacteria</taxon>
        <taxon>Hyphomicrobiales</taxon>
        <taxon>Nitrobacteraceae</taxon>
        <taxon>Bradyrhizobium</taxon>
    </lineage>
</organism>
<keyword evidence="2" id="KW-0575">Peroxidase</keyword>
<dbReference type="EMBL" id="JRPN01000021">
    <property type="protein sequence ID" value="KGT75987.1"/>
    <property type="molecule type" value="Genomic_DNA"/>
</dbReference>
<evidence type="ECO:0000256" key="2">
    <source>
        <dbReference type="ARBA" id="ARBA00022559"/>
    </source>
</evidence>
<dbReference type="InterPro" id="IPR011008">
    <property type="entry name" value="Dimeric_a/b-barrel"/>
</dbReference>
<dbReference type="PROSITE" id="PS51404">
    <property type="entry name" value="DYP_PEROXIDASE"/>
    <property type="match status" value="1"/>
</dbReference>
<evidence type="ECO:0000256" key="5">
    <source>
        <dbReference type="ARBA" id="ARBA00023004"/>
    </source>
</evidence>
<comment type="caution">
    <text evidence="6">The sequence shown here is derived from an EMBL/GenBank/DDBJ whole genome shotgun (WGS) entry which is preliminary data.</text>
</comment>
<evidence type="ECO:0000256" key="4">
    <source>
        <dbReference type="ARBA" id="ARBA00023002"/>
    </source>
</evidence>
<protein>
    <recommendedName>
        <fullName evidence="8">Peroxidase</fullName>
    </recommendedName>
</protein>
<proteinExistence type="predicted"/>
<evidence type="ECO:0000256" key="1">
    <source>
        <dbReference type="ARBA" id="ARBA00001970"/>
    </source>
</evidence>
<dbReference type="SUPFAM" id="SSF54909">
    <property type="entry name" value="Dimeric alpha+beta barrel"/>
    <property type="match status" value="1"/>
</dbReference>
<name>A0A0A3XNN5_BRAJP</name>
<comment type="cofactor">
    <cofactor evidence="1">
        <name>heme b</name>
        <dbReference type="ChEBI" id="CHEBI:60344"/>
    </cofactor>
</comment>
<dbReference type="Proteomes" id="UP000030377">
    <property type="component" value="Unassembled WGS sequence"/>
</dbReference>
<dbReference type="AlphaFoldDB" id="A0A0A3XNN5"/>
<evidence type="ECO:0008006" key="8">
    <source>
        <dbReference type="Google" id="ProtNLM"/>
    </source>
</evidence>
<dbReference type="GO" id="GO:0046872">
    <property type="term" value="F:metal ion binding"/>
    <property type="evidence" value="ECO:0007669"/>
    <property type="project" value="UniProtKB-KW"/>
</dbReference>
<evidence type="ECO:0000313" key="7">
    <source>
        <dbReference type="Proteomes" id="UP000030377"/>
    </source>
</evidence>
<reference evidence="6 7" key="1">
    <citation type="submission" date="2014-09" db="EMBL/GenBank/DDBJ databases">
        <title>Draft genome of Bradyrhizobium japonicum Is-34.</title>
        <authorList>
            <person name="Tsurumaru H."/>
            <person name="Yamakawa T."/>
            <person name="Hashimoto S."/>
            <person name="Okizaki K."/>
            <person name="Kanesaki Y."/>
            <person name="Yoshikawa H."/>
            <person name="Yajima S."/>
        </authorList>
    </citation>
    <scope>NUCLEOTIDE SEQUENCE [LARGE SCALE GENOMIC DNA]</scope>
    <source>
        <strain evidence="6 7">Is-34</strain>
    </source>
</reference>
<dbReference type="GO" id="GO:0020037">
    <property type="term" value="F:heme binding"/>
    <property type="evidence" value="ECO:0007669"/>
    <property type="project" value="InterPro"/>
</dbReference>
<evidence type="ECO:0000256" key="3">
    <source>
        <dbReference type="ARBA" id="ARBA00022723"/>
    </source>
</evidence>